<dbReference type="RefSeq" id="WP_344931968.1">
    <property type="nucleotide sequence ID" value="NZ_BAABDM010000001.1"/>
</dbReference>
<protein>
    <submittedName>
        <fullName evidence="2">Uncharacterized protein</fullName>
    </submittedName>
</protein>
<keyword evidence="1" id="KW-0472">Membrane</keyword>
<proteinExistence type="predicted"/>
<keyword evidence="3" id="KW-1185">Reference proteome</keyword>
<sequence length="222" mass="24587">MLKEGWADKLITGLLSVLLLVGGGLVGQAVWQWANSSQVQTYVDTSPLGDDLSQREMQLQRQSAQLIETLLAPADFRLAVLIDDTKFRARQLTLLVNRATPDEELEKSLQNILWAGLALQKERGDRIIVKSYAFAALNSGKAGVDAFRVPQLLLQRAIAGGGLLALVLLGFWFKRLQRGRENAALQQANDYQTQLLELKSMARHEPARVAGVLSAWLNDEQL</sequence>
<accession>A0ABP7W9Q5</accession>
<keyword evidence="1" id="KW-1133">Transmembrane helix</keyword>
<evidence type="ECO:0000313" key="3">
    <source>
        <dbReference type="Proteomes" id="UP001500392"/>
    </source>
</evidence>
<gene>
    <name evidence="2" type="ORF">GCM10022414_03130</name>
</gene>
<evidence type="ECO:0000313" key="2">
    <source>
        <dbReference type="EMBL" id="GAA4083774.1"/>
    </source>
</evidence>
<dbReference type="Proteomes" id="UP001500392">
    <property type="component" value="Unassembled WGS sequence"/>
</dbReference>
<reference evidence="3" key="1">
    <citation type="journal article" date="2019" name="Int. J. Syst. Evol. Microbiol.">
        <title>The Global Catalogue of Microorganisms (GCM) 10K type strain sequencing project: providing services to taxonomists for standard genome sequencing and annotation.</title>
        <authorList>
            <consortium name="The Broad Institute Genomics Platform"/>
            <consortium name="The Broad Institute Genome Sequencing Center for Infectious Disease"/>
            <person name="Wu L."/>
            <person name="Ma J."/>
        </authorList>
    </citation>
    <scope>NUCLEOTIDE SEQUENCE [LARGE SCALE GENOMIC DNA]</scope>
    <source>
        <strain evidence="3">JCM 17304</strain>
    </source>
</reference>
<comment type="caution">
    <text evidence="2">The sequence shown here is derived from an EMBL/GenBank/DDBJ whole genome shotgun (WGS) entry which is preliminary data.</text>
</comment>
<name>A0ABP7W9Q5_9GAMM</name>
<evidence type="ECO:0000256" key="1">
    <source>
        <dbReference type="SAM" id="Phobius"/>
    </source>
</evidence>
<keyword evidence="1" id="KW-0812">Transmembrane</keyword>
<feature type="transmembrane region" description="Helical" evidence="1">
    <location>
        <begin position="153"/>
        <end position="173"/>
    </location>
</feature>
<organism evidence="2 3">
    <name type="scientific">Zhongshania borealis</name>
    <dbReference type="NCBI Taxonomy" id="889488"/>
    <lineage>
        <taxon>Bacteria</taxon>
        <taxon>Pseudomonadati</taxon>
        <taxon>Pseudomonadota</taxon>
        <taxon>Gammaproteobacteria</taxon>
        <taxon>Cellvibrionales</taxon>
        <taxon>Spongiibacteraceae</taxon>
        <taxon>Zhongshania</taxon>
    </lineage>
</organism>
<dbReference type="EMBL" id="BAABDM010000001">
    <property type="protein sequence ID" value="GAA4083774.1"/>
    <property type="molecule type" value="Genomic_DNA"/>
</dbReference>